<dbReference type="Proteomes" id="UP001368654">
    <property type="component" value="Unassembled WGS sequence"/>
</dbReference>
<feature type="transmembrane region" description="Helical" evidence="1">
    <location>
        <begin position="304"/>
        <end position="326"/>
    </location>
</feature>
<feature type="transmembrane region" description="Helical" evidence="1">
    <location>
        <begin position="338"/>
        <end position="360"/>
    </location>
</feature>
<feature type="transmembrane region" description="Helical" evidence="1">
    <location>
        <begin position="226"/>
        <end position="244"/>
    </location>
</feature>
<sequence>MSTQEGYRRLLRWYPRSWRDAHGEVALGTMLDLADSENRMRPTAREHVAAAIYGLGARLTLAAALGSALIGLVLAAVAGLLAVWGASALAVLDASWALPVLTGGVVPLFTAFSLIAIARDRGFISSPSALAILVLAAVALSLGVLAQTAWSLGFDFADEGVAATGLATLFRPLFVAGWLFGATAIAALLAGMLSRTSIPRGFVILLSAICGLIAAPFAGVSLLSPIVSLIIVAAGAIAALTLLARGQAAEDGTARPATNTATQVPARTLRTAKLLIWMSLLTSLFGIIYALTGSSWAGAASDGTLALTQGFTICALAGLPLLGAIAVKAGGVRRSPTIATLVPLVLLALSLCAIALSYVFAPSWNAMAPALAIAAALTGAAIAWWLARQLHGPATARLLSATFLGIGYAAFLGVMLAAVTAPLVPMVAAAYAIWGTRSLHSAQPRGYTNERARRDKVVNQVRPITDA</sequence>
<evidence type="ECO:0000256" key="1">
    <source>
        <dbReference type="SAM" id="Phobius"/>
    </source>
</evidence>
<dbReference type="EMBL" id="JBBDGL010000002">
    <property type="protein sequence ID" value="MEJ1155429.1"/>
    <property type="molecule type" value="Genomic_DNA"/>
</dbReference>
<feature type="transmembrane region" description="Helical" evidence="1">
    <location>
        <begin position="129"/>
        <end position="150"/>
    </location>
</feature>
<evidence type="ECO:0000313" key="3">
    <source>
        <dbReference type="Proteomes" id="UP001368654"/>
    </source>
</evidence>
<organism evidence="2 3">
    <name type="scientific">Microbacterium marmarense</name>
    <dbReference type="NCBI Taxonomy" id="3122051"/>
    <lineage>
        <taxon>Bacteria</taxon>
        <taxon>Bacillati</taxon>
        <taxon>Actinomycetota</taxon>
        <taxon>Actinomycetes</taxon>
        <taxon>Micrococcales</taxon>
        <taxon>Microbacteriaceae</taxon>
        <taxon>Microbacterium</taxon>
    </lineage>
</organism>
<keyword evidence="3" id="KW-1185">Reference proteome</keyword>
<keyword evidence="1" id="KW-0472">Membrane</keyword>
<dbReference type="RefSeq" id="WP_337337865.1">
    <property type="nucleotide sequence ID" value="NZ_JBBDGL010000002.1"/>
</dbReference>
<keyword evidence="1" id="KW-0812">Transmembrane</keyword>
<evidence type="ECO:0000313" key="2">
    <source>
        <dbReference type="EMBL" id="MEJ1155429.1"/>
    </source>
</evidence>
<feature type="transmembrane region" description="Helical" evidence="1">
    <location>
        <begin position="366"/>
        <end position="387"/>
    </location>
</feature>
<gene>
    <name evidence="2" type="ORF">WDU96_07420</name>
</gene>
<comment type="caution">
    <text evidence="2">The sequence shown here is derived from an EMBL/GenBank/DDBJ whole genome shotgun (WGS) entry which is preliminary data.</text>
</comment>
<feature type="transmembrane region" description="Helical" evidence="1">
    <location>
        <begin position="408"/>
        <end position="434"/>
    </location>
</feature>
<feature type="transmembrane region" description="Helical" evidence="1">
    <location>
        <begin position="61"/>
        <end position="84"/>
    </location>
</feature>
<feature type="transmembrane region" description="Helical" evidence="1">
    <location>
        <begin position="274"/>
        <end position="292"/>
    </location>
</feature>
<name>A0ABU8LT44_9MICO</name>
<feature type="transmembrane region" description="Helical" evidence="1">
    <location>
        <begin position="170"/>
        <end position="190"/>
    </location>
</feature>
<accession>A0ABU8LT44</accession>
<feature type="transmembrane region" description="Helical" evidence="1">
    <location>
        <begin position="202"/>
        <end position="220"/>
    </location>
</feature>
<keyword evidence="1" id="KW-1133">Transmembrane helix</keyword>
<protein>
    <submittedName>
        <fullName evidence="2">Uncharacterized protein</fullName>
    </submittedName>
</protein>
<feature type="transmembrane region" description="Helical" evidence="1">
    <location>
        <begin position="96"/>
        <end position="117"/>
    </location>
</feature>
<reference evidence="2 3" key="1">
    <citation type="submission" date="2024-02" db="EMBL/GenBank/DDBJ databases">
        <authorList>
            <person name="Saticioglu I.B."/>
        </authorList>
    </citation>
    <scope>NUCLEOTIDE SEQUENCE [LARGE SCALE GENOMIC DNA]</scope>
    <source>
        <strain evidence="2 3">Mu-86</strain>
    </source>
</reference>
<proteinExistence type="predicted"/>